<organism evidence="2 3">
    <name type="scientific">Periconia macrospinosa</name>
    <dbReference type="NCBI Taxonomy" id="97972"/>
    <lineage>
        <taxon>Eukaryota</taxon>
        <taxon>Fungi</taxon>
        <taxon>Dikarya</taxon>
        <taxon>Ascomycota</taxon>
        <taxon>Pezizomycotina</taxon>
        <taxon>Dothideomycetes</taxon>
        <taxon>Pleosporomycetidae</taxon>
        <taxon>Pleosporales</taxon>
        <taxon>Massarineae</taxon>
        <taxon>Periconiaceae</taxon>
        <taxon>Periconia</taxon>
    </lineage>
</organism>
<dbReference type="OrthoDB" id="5347061at2759"/>
<dbReference type="PANTHER" id="PTHR33112">
    <property type="entry name" value="DOMAIN PROTEIN, PUTATIVE-RELATED"/>
    <property type="match status" value="1"/>
</dbReference>
<reference evidence="2 3" key="1">
    <citation type="journal article" date="2018" name="Sci. Rep.">
        <title>Comparative genomics provides insights into the lifestyle and reveals functional heterogeneity of dark septate endophytic fungi.</title>
        <authorList>
            <person name="Knapp D.G."/>
            <person name="Nemeth J.B."/>
            <person name="Barry K."/>
            <person name="Hainaut M."/>
            <person name="Henrissat B."/>
            <person name="Johnson J."/>
            <person name="Kuo A."/>
            <person name="Lim J.H.P."/>
            <person name="Lipzen A."/>
            <person name="Nolan M."/>
            <person name="Ohm R.A."/>
            <person name="Tamas L."/>
            <person name="Grigoriev I.V."/>
            <person name="Spatafora J.W."/>
            <person name="Nagy L.G."/>
            <person name="Kovacs G.M."/>
        </authorList>
    </citation>
    <scope>NUCLEOTIDE SEQUENCE [LARGE SCALE GENOMIC DNA]</scope>
    <source>
        <strain evidence="2 3">DSE2036</strain>
    </source>
</reference>
<evidence type="ECO:0000259" key="1">
    <source>
        <dbReference type="Pfam" id="PF06985"/>
    </source>
</evidence>
<dbReference type="InterPro" id="IPR010730">
    <property type="entry name" value="HET"/>
</dbReference>
<dbReference type="STRING" id="97972.A0A2V1DS14"/>
<dbReference type="Proteomes" id="UP000244855">
    <property type="component" value="Unassembled WGS sequence"/>
</dbReference>
<name>A0A2V1DS14_9PLEO</name>
<evidence type="ECO:0000313" key="2">
    <source>
        <dbReference type="EMBL" id="PVI01068.1"/>
    </source>
</evidence>
<proteinExistence type="predicted"/>
<dbReference type="EMBL" id="KZ805363">
    <property type="protein sequence ID" value="PVI01068.1"/>
    <property type="molecule type" value="Genomic_DNA"/>
</dbReference>
<keyword evidence="3" id="KW-1185">Reference proteome</keyword>
<dbReference type="PANTHER" id="PTHR33112:SF16">
    <property type="entry name" value="HETEROKARYON INCOMPATIBILITY DOMAIN-CONTAINING PROTEIN"/>
    <property type="match status" value="1"/>
</dbReference>
<protein>
    <submittedName>
        <fullName evidence="2">HET-domain-containing protein</fullName>
    </submittedName>
</protein>
<feature type="domain" description="Heterokaryon incompatibility" evidence="1">
    <location>
        <begin position="192"/>
        <end position="347"/>
    </location>
</feature>
<gene>
    <name evidence="2" type="ORF">DM02DRAFT_728147</name>
</gene>
<dbReference type="Pfam" id="PF06985">
    <property type="entry name" value="HET"/>
    <property type="match status" value="1"/>
</dbReference>
<dbReference type="AlphaFoldDB" id="A0A2V1DS14"/>
<evidence type="ECO:0000313" key="3">
    <source>
        <dbReference type="Proteomes" id="UP000244855"/>
    </source>
</evidence>
<sequence>MRCNKCRSFNLSDIRAAEIEHQPSLAALKASADAGCSLCSLFFTRIKLSTSSSTVEQLLEGHTDDGEFNHDTPVHVEGLFYDVGRSLSRRYRVVIRVGLRIDVDSAASTPMNALSAELSVYAEPGTPASKYLKSRPINRNPMQGIEVMKDWLQDCDKNHNCISTELPLLPTRVLDVSRVPTVVTTCGERARYIALSYCWGTSGKNVLFTDDTAQMFSTQGIHLDTLPKTIQDAITMTRELGVKYVWIDALCIIQEQQDLRDFKAEAPNMGEYYRNAYVTLSIACAADCSDGFIKDRAPQQAEPCKVEYSPYRKPGSAEQIAPTVAYLCLPAAESTGLLNTRAWAFQESELSNRLLSFGETQFDFLCQQLRQYENGDYLPRAQKAENWDSMTHQSPSLRKILSLSGRMSKDEEISLFDLWTRFVSKYSQRAMTNPDDKLAALSGMAKHVRDAVRCKYMFGIWENDLIKGLLWSTYGFAPRRIPTARKRWPHRAPSWSWASIDGWIRTIRNPQAEALNRDPANWRVQVLSHEGIGDFLDPIRETLTIPKAFELRIEGVLKKVKIFFRSLRASDRRSGGSTHLLVESGLPENLSTQAEVEPYCVGHGTYDVDSDSAITRLEALRLTVRNGLLLEQVDEERYRRVGHFKVEKEAWFEGGISQQVVLI</sequence>
<accession>A0A2V1DS14</accession>